<dbReference type="GO" id="GO:0005975">
    <property type="term" value="P:carbohydrate metabolic process"/>
    <property type="evidence" value="ECO:0007669"/>
    <property type="project" value="InterPro"/>
</dbReference>
<dbReference type="OrthoDB" id="9801455at2"/>
<dbReference type="InterPro" id="IPR006710">
    <property type="entry name" value="Glyco_hydro_43"/>
</dbReference>
<dbReference type="PANTHER" id="PTHR43301:SF3">
    <property type="entry name" value="ARABINAN ENDO-1,5-ALPHA-L-ARABINOSIDASE A-RELATED"/>
    <property type="match status" value="1"/>
</dbReference>
<gene>
    <name evidence="8" type="ORF">FA014_09505</name>
</gene>
<dbReference type="Proteomes" id="UP000308121">
    <property type="component" value="Unassembled WGS sequence"/>
</dbReference>
<feature type="active site" description="Proton donor" evidence="5">
    <location>
        <position position="219"/>
    </location>
</feature>
<evidence type="ECO:0000313" key="8">
    <source>
        <dbReference type="EMBL" id="TKR23787.1"/>
    </source>
</evidence>
<keyword evidence="4 7" id="KW-0326">Glycosidase</keyword>
<dbReference type="InterPro" id="IPR050727">
    <property type="entry name" value="GH43_arabinanases"/>
</dbReference>
<comment type="pathway">
    <text evidence="1">Glycan metabolism; L-arabinan degradation.</text>
</comment>
<sequence length="459" mass="47380">MTLTEPDAAAVAALDATATWGGRHAHDPTAVRDDDGTYWLFSTDASGDGPLPRAGVQVRRSEDMVTWTFQGWALDGVPADAAAWSGAEGLWAPDVVRVPDTVAVPDAERWRMYYSASSFGSRTSAIGLATAPHPAGPWTDRGLVVTSRHDVDGPNAIDANAVVDADGRHWLVYGSFFGGIHALGIDPATGFVLGSGGRPRPGPGLLLARRPHAVEAAVEGAFVLPRPGGGYALLTSFDSLFGTYHLRVVAGPSVTGPYADVRGRSATDLAADPVGSTVLAGHRLAGGRGWLAPGHASVLTEPLPGGGARQLLVHHVRDADEPTRHEVQVRRLAWTAGGWPLVSPQPWAGPGREQDDEAGWPASVAELAGTWEVVTYARGDAFTASAQRVVGADGPPGAVALGRGRFAWDAAGSSGRAGAVEAVVFPAWDAVRGRATLAGAALDTGTGVVTVGTLVGVAR</sequence>
<feature type="site" description="Important for catalytic activity, responsible for pKa modulation of the active site Glu and correct orientation of both the proton donor and substrate" evidence="6">
    <location>
        <position position="158"/>
    </location>
</feature>
<protein>
    <submittedName>
        <fullName evidence="8">Arabinan endo-1,5-alpha-L-arabinosidase</fullName>
    </submittedName>
</protein>
<dbReference type="EMBL" id="SZYE01000061">
    <property type="protein sequence ID" value="TKR23787.1"/>
    <property type="molecule type" value="Genomic_DNA"/>
</dbReference>
<dbReference type="GO" id="GO:0004553">
    <property type="term" value="F:hydrolase activity, hydrolyzing O-glycosyl compounds"/>
    <property type="evidence" value="ECO:0007669"/>
    <property type="project" value="InterPro"/>
</dbReference>
<dbReference type="Gene3D" id="2.115.10.20">
    <property type="entry name" value="Glycosyl hydrolase domain, family 43"/>
    <property type="match status" value="1"/>
</dbReference>
<dbReference type="InterPro" id="IPR023296">
    <property type="entry name" value="Glyco_hydro_beta-prop_sf"/>
</dbReference>
<dbReference type="AlphaFoldDB" id="A0A7Z8K0Y8"/>
<organism evidence="8 9">
    <name type="scientific">Cellulomonas hominis</name>
    <dbReference type="NCBI Taxonomy" id="156981"/>
    <lineage>
        <taxon>Bacteria</taxon>
        <taxon>Bacillati</taxon>
        <taxon>Actinomycetota</taxon>
        <taxon>Actinomycetes</taxon>
        <taxon>Micrococcales</taxon>
        <taxon>Cellulomonadaceae</taxon>
        <taxon>Cellulomonas</taxon>
    </lineage>
</organism>
<dbReference type="SUPFAM" id="SSF75005">
    <property type="entry name" value="Arabinanase/levansucrase/invertase"/>
    <property type="match status" value="1"/>
</dbReference>
<dbReference type="RefSeq" id="WP_154729445.1">
    <property type="nucleotide sequence ID" value="NZ_SZYE01000061.1"/>
</dbReference>
<name>A0A7Z8K0Y8_9CELL</name>
<dbReference type="Pfam" id="PF04616">
    <property type="entry name" value="Glyco_hydro_43"/>
    <property type="match status" value="1"/>
</dbReference>
<evidence type="ECO:0000256" key="4">
    <source>
        <dbReference type="ARBA" id="ARBA00023295"/>
    </source>
</evidence>
<comment type="similarity">
    <text evidence="2 7">Belongs to the glycosyl hydrolase 43 family.</text>
</comment>
<evidence type="ECO:0000256" key="3">
    <source>
        <dbReference type="ARBA" id="ARBA00022801"/>
    </source>
</evidence>
<reference evidence="8 9" key="1">
    <citation type="submission" date="2019-05" db="EMBL/GenBank/DDBJ databases">
        <title>Genome sequence of Cellulomonas hominis strain CS1.</title>
        <authorList>
            <person name="Belmont J."/>
            <person name="Maclea K.S."/>
        </authorList>
    </citation>
    <scope>NUCLEOTIDE SEQUENCE [LARGE SCALE GENOMIC DNA]</scope>
    <source>
        <strain evidence="8 9">CS1</strain>
    </source>
</reference>
<proteinExistence type="inferred from homology"/>
<evidence type="ECO:0000256" key="7">
    <source>
        <dbReference type="RuleBase" id="RU361187"/>
    </source>
</evidence>
<evidence type="ECO:0000256" key="2">
    <source>
        <dbReference type="ARBA" id="ARBA00009865"/>
    </source>
</evidence>
<evidence type="ECO:0000256" key="5">
    <source>
        <dbReference type="PIRSR" id="PIRSR606710-1"/>
    </source>
</evidence>
<feature type="active site" description="Proton acceptor" evidence="5">
    <location>
        <position position="27"/>
    </location>
</feature>
<evidence type="ECO:0000256" key="1">
    <source>
        <dbReference type="ARBA" id="ARBA00004834"/>
    </source>
</evidence>
<comment type="caution">
    <text evidence="8">The sequence shown here is derived from an EMBL/GenBank/DDBJ whole genome shotgun (WGS) entry which is preliminary data.</text>
</comment>
<evidence type="ECO:0000313" key="9">
    <source>
        <dbReference type="Proteomes" id="UP000308121"/>
    </source>
</evidence>
<accession>A0A7Z8K0Y8</accession>
<dbReference type="PANTHER" id="PTHR43301">
    <property type="entry name" value="ARABINAN ENDO-1,5-ALPHA-L-ARABINOSIDASE"/>
    <property type="match status" value="1"/>
</dbReference>
<keyword evidence="3 7" id="KW-0378">Hydrolase</keyword>
<dbReference type="CDD" id="cd08998">
    <property type="entry name" value="GH43_Arb43a-like"/>
    <property type="match status" value="1"/>
</dbReference>
<evidence type="ECO:0000256" key="6">
    <source>
        <dbReference type="PIRSR" id="PIRSR606710-2"/>
    </source>
</evidence>